<proteinExistence type="inferred from homology"/>
<reference evidence="4" key="1">
    <citation type="submission" date="2017-09" db="EMBL/GenBank/DDBJ databases">
        <title>Depth-based differentiation of microbial function through sediment-hosted aquifers and enrichment of novel symbionts in the deep terrestrial subsurface.</title>
        <authorList>
            <person name="Probst A.J."/>
            <person name="Ladd B."/>
            <person name="Jarett J.K."/>
            <person name="Geller-Mcgrath D.E."/>
            <person name="Sieber C.M.K."/>
            <person name="Emerson J.B."/>
            <person name="Anantharaman K."/>
            <person name="Thomas B.C."/>
            <person name="Malmstrom R."/>
            <person name="Stieglmeier M."/>
            <person name="Klingl A."/>
            <person name="Woyke T."/>
            <person name="Ryan C.M."/>
            <person name="Banfield J.F."/>
        </authorList>
    </citation>
    <scope>NUCLEOTIDE SEQUENCE [LARGE SCALE GENOMIC DNA]</scope>
</reference>
<protein>
    <submittedName>
        <fullName evidence="3">Endonuclease</fullName>
    </submittedName>
</protein>
<dbReference type="EMBL" id="PEWD01000087">
    <property type="protein sequence ID" value="PIU68257.1"/>
    <property type="molecule type" value="Genomic_DNA"/>
</dbReference>
<dbReference type="Proteomes" id="UP000229916">
    <property type="component" value="Unassembled WGS sequence"/>
</dbReference>
<dbReference type="InterPro" id="IPR050190">
    <property type="entry name" value="UPF0213_domain"/>
</dbReference>
<dbReference type="CDD" id="cd10456">
    <property type="entry name" value="GIY-YIG_UPF0213"/>
    <property type="match status" value="1"/>
</dbReference>
<dbReference type="Gene3D" id="3.40.1440.10">
    <property type="entry name" value="GIY-YIG endonuclease"/>
    <property type="match status" value="1"/>
</dbReference>
<evidence type="ECO:0000259" key="2">
    <source>
        <dbReference type="PROSITE" id="PS50164"/>
    </source>
</evidence>
<dbReference type="PANTHER" id="PTHR34477">
    <property type="entry name" value="UPF0213 PROTEIN YHBQ"/>
    <property type="match status" value="1"/>
</dbReference>
<accession>A0A2M7ALP2</accession>
<evidence type="ECO:0000256" key="1">
    <source>
        <dbReference type="ARBA" id="ARBA00007435"/>
    </source>
</evidence>
<evidence type="ECO:0000313" key="3">
    <source>
        <dbReference type="EMBL" id="PIU68257.1"/>
    </source>
</evidence>
<keyword evidence="3" id="KW-0255">Endonuclease</keyword>
<organism evidence="3 4">
    <name type="scientific">candidate division WWE3 bacterium CG06_land_8_20_14_3_00_42_16</name>
    <dbReference type="NCBI Taxonomy" id="1975083"/>
    <lineage>
        <taxon>Bacteria</taxon>
        <taxon>Katanobacteria</taxon>
    </lineage>
</organism>
<keyword evidence="3" id="KW-0540">Nuclease</keyword>
<feature type="domain" description="GIY-YIG" evidence="2">
    <location>
        <begin position="1"/>
        <end position="77"/>
    </location>
</feature>
<sequence>MYHLYILICSDGTLYAGITTNPERRVEEHNSSDLGAKYTLHRRPVQLVYAKRFRTRSKALKAEAQIKKMTRKEKLEMIERPR</sequence>
<comment type="caution">
    <text evidence="3">The sequence shown here is derived from an EMBL/GenBank/DDBJ whole genome shotgun (WGS) entry which is preliminary data.</text>
</comment>
<dbReference type="PANTHER" id="PTHR34477:SF1">
    <property type="entry name" value="UPF0213 PROTEIN YHBQ"/>
    <property type="match status" value="1"/>
</dbReference>
<dbReference type="AlphaFoldDB" id="A0A2M7ALP2"/>
<dbReference type="InterPro" id="IPR035901">
    <property type="entry name" value="GIY-YIG_endonuc_sf"/>
</dbReference>
<keyword evidence="3" id="KW-0378">Hydrolase</keyword>
<dbReference type="Pfam" id="PF01541">
    <property type="entry name" value="GIY-YIG"/>
    <property type="match status" value="1"/>
</dbReference>
<comment type="similarity">
    <text evidence="1">Belongs to the UPF0213 family.</text>
</comment>
<dbReference type="GO" id="GO:0004519">
    <property type="term" value="F:endonuclease activity"/>
    <property type="evidence" value="ECO:0007669"/>
    <property type="project" value="UniProtKB-KW"/>
</dbReference>
<dbReference type="InterPro" id="IPR000305">
    <property type="entry name" value="GIY-YIG_endonuc"/>
</dbReference>
<name>A0A2M7ALP2_UNCKA</name>
<evidence type="ECO:0000313" key="4">
    <source>
        <dbReference type="Proteomes" id="UP000229916"/>
    </source>
</evidence>
<dbReference type="SUPFAM" id="SSF82771">
    <property type="entry name" value="GIY-YIG endonuclease"/>
    <property type="match status" value="1"/>
</dbReference>
<dbReference type="PROSITE" id="PS50164">
    <property type="entry name" value="GIY_YIG"/>
    <property type="match status" value="1"/>
</dbReference>
<gene>
    <name evidence="3" type="ORF">COS81_04620</name>
</gene>